<keyword evidence="2 6" id="KW-0256">Endoplasmic reticulum</keyword>
<comment type="similarity">
    <text evidence="5">Belongs to the TRAPP small subunits family. BET5 subfamily.</text>
</comment>
<evidence type="ECO:0000256" key="6">
    <source>
        <dbReference type="RuleBase" id="RU366065"/>
    </source>
</evidence>
<dbReference type="GO" id="GO:0005783">
    <property type="term" value="C:endoplasmic reticulum"/>
    <property type="evidence" value="ECO:0007669"/>
    <property type="project" value="UniProtKB-SubCell"/>
</dbReference>
<name>A0A9P6NEW5_9BASI</name>
<dbReference type="InterPro" id="IPR007233">
    <property type="entry name" value="TRAPPC"/>
</dbReference>
<evidence type="ECO:0000256" key="7">
    <source>
        <dbReference type="SAM" id="MobiDB-lite"/>
    </source>
</evidence>
<feature type="compositionally biased region" description="Polar residues" evidence="7">
    <location>
        <begin position="48"/>
        <end position="61"/>
    </location>
</feature>
<comment type="subunit">
    <text evidence="6">Part of the multisubunit transport protein particle (TRAPP) complex.</text>
</comment>
<dbReference type="Gene3D" id="3.30.450.70">
    <property type="match status" value="1"/>
</dbReference>
<organism evidence="8 9">
    <name type="scientific">Cronartium quercuum f. sp. fusiforme G11</name>
    <dbReference type="NCBI Taxonomy" id="708437"/>
    <lineage>
        <taxon>Eukaryota</taxon>
        <taxon>Fungi</taxon>
        <taxon>Dikarya</taxon>
        <taxon>Basidiomycota</taxon>
        <taxon>Pucciniomycotina</taxon>
        <taxon>Pucciniomycetes</taxon>
        <taxon>Pucciniales</taxon>
        <taxon>Coleosporiaceae</taxon>
        <taxon>Cronartium</taxon>
    </lineage>
</organism>
<dbReference type="EMBL" id="MU167289">
    <property type="protein sequence ID" value="KAG0144779.1"/>
    <property type="molecule type" value="Genomic_DNA"/>
</dbReference>
<protein>
    <recommendedName>
        <fullName evidence="6">Trafficking protein particle complex subunit</fullName>
    </recommendedName>
</protein>
<evidence type="ECO:0000256" key="1">
    <source>
        <dbReference type="ARBA" id="ARBA00022448"/>
    </source>
</evidence>
<dbReference type="GO" id="GO:0005794">
    <property type="term" value="C:Golgi apparatus"/>
    <property type="evidence" value="ECO:0007669"/>
    <property type="project" value="UniProtKB-SubCell"/>
</dbReference>
<feature type="region of interest" description="Disordered" evidence="7">
    <location>
        <begin position="45"/>
        <end position="67"/>
    </location>
</feature>
<gene>
    <name evidence="8" type="ORF">CROQUDRAFT_94704</name>
</gene>
<dbReference type="GO" id="GO:0006888">
    <property type="term" value="P:endoplasmic reticulum to Golgi vesicle-mediated transport"/>
    <property type="evidence" value="ECO:0007669"/>
    <property type="project" value="UniProtKB-UniRule"/>
</dbReference>
<dbReference type="AlphaFoldDB" id="A0A9P6NEW5"/>
<keyword evidence="9" id="KW-1185">Reference proteome</keyword>
<keyword evidence="1 6" id="KW-0813">Transport</keyword>
<accession>A0A9P6NEW5</accession>
<dbReference type="PANTHER" id="PTHR23249:SF16">
    <property type="entry name" value="TRAFFICKING PROTEIN PARTICLE COMPLEX SUBUNIT 1"/>
    <property type="match status" value="1"/>
</dbReference>
<dbReference type="PANTHER" id="PTHR23249">
    <property type="entry name" value="TRAFFICKING PROTEIN PARTICLE COMPLEX SUBUNIT"/>
    <property type="match status" value="1"/>
</dbReference>
<comment type="subcellular location">
    <subcellularLocation>
        <location evidence="6">Endoplasmic reticulum</location>
    </subcellularLocation>
    <subcellularLocation>
        <location evidence="6">Golgi apparatus</location>
        <location evidence="6">cis-Golgi network</location>
    </subcellularLocation>
</comment>
<keyword evidence="3 6" id="KW-0931">ER-Golgi transport</keyword>
<reference evidence="8" key="1">
    <citation type="submission" date="2013-11" db="EMBL/GenBank/DDBJ databases">
        <title>Genome sequence of the fusiform rust pathogen reveals effectors for host alternation and coevolution with pine.</title>
        <authorList>
            <consortium name="DOE Joint Genome Institute"/>
            <person name="Smith K."/>
            <person name="Pendleton A."/>
            <person name="Kubisiak T."/>
            <person name="Anderson C."/>
            <person name="Salamov A."/>
            <person name="Aerts A."/>
            <person name="Riley R."/>
            <person name="Clum A."/>
            <person name="Lindquist E."/>
            <person name="Ence D."/>
            <person name="Campbell M."/>
            <person name="Kronenberg Z."/>
            <person name="Feau N."/>
            <person name="Dhillon B."/>
            <person name="Hamelin R."/>
            <person name="Burleigh J."/>
            <person name="Smith J."/>
            <person name="Yandell M."/>
            <person name="Nelson C."/>
            <person name="Grigoriev I."/>
            <person name="Davis J."/>
        </authorList>
    </citation>
    <scope>NUCLEOTIDE SEQUENCE</scope>
    <source>
        <strain evidence="8">G11</strain>
    </source>
</reference>
<keyword evidence="4 6" id="KW-0333">Golgi apparatus</keyword>
<dbReference type="GO" id="GO:0030008">
    <property type="term" value="C:TRAPP complex"/>
    <property type="evidence" value="ECO:0007669"/>
    <property type="project" value="UniProtKB-UniRule"/>
</dbReference>
<dbReference type="SUPFAM" id="SSF64356">
    <property type="entry name" value="SNARE-like"/>
    <property type="match status" value="1"/>
</dbReference>
<evidence type="ECO:0000313" key="9">
    <source>
        <dbReference type="Proteomes" id="UP000886653"/>
    </source>
</evidence>
<dbReference type="OrthoDB" id="3364529at2759"/>
<evidence type="ECO:0000256" key="4">
    <source>
        <dbReference type="ARBA" id="ARBA00023034"/>
    </source>
</evidence>
<dbReference type="SMART" id="SM01399">
    <property type="entry name" value="Sybindin"/>
    <property type="match status" value="1"/>
</dbReference>
<evidence type="ECO:0000313" key="8">
    <source>
        <dbReference type="EMBL" id="KAG0144779.1"/>
    </source>
</evidence>
<evidence type="ECO:0000256" key="3">
    <source>
        <dbReference type="ARBA" id="ARBA00022892"/>
    </source>
</evidence>
<dbReference type="InterPro" id="IPR011012">
    <property type="entry name" value="Longin-like_dom_sf"/>
</dbReference>
<sequence length="226" mass="25247">MIYSLYIFDRHCAAVYYQDWHRSPLKPARPSPNVLPCVSAAVSPGPPAQQNRFNQARQPNSRGDLPLKATTGVIVGGEEKPNVLGAGWGTDRIKHEPIPSPSVTGGPLPSLLFDEEAKLVYGLVFSLRNLVRKLAGRDEPLHFYTTSTYSLHLFTTPTNQTFVLLSSPMEESLQPILRDLWRSAWTDFVVRNPLVSIDSTKSGRGIDNEMFRRSVDNTIKSLPIFK</sequence>
<evidence type="ECO:0000256" key="5">
    <source>
        <dbReference type="ARBA" id="ARBA00038167"/>
    </source>
</evidence>
<proteinExistence type="inferred from homology"/>
<dbReference type="Pfam" id="PF04099">
    <property type="entry name" value="Sybindin"/>
    <property type="match status" value="1"/>
</dbReference>
<dbReference type="Proteomes" id="UP000886653">
    <property type="component" value="Unassembled WGS sequence"/>
</dbReference>
<comment type="caution">
    <text evidence="8">The sequence shown here is derived from an EMBL/GenBank/DDBJ whole genome shotgun (WGS) entry which is preliminary data.</text>
</comment>
<evidence type="ECO:0000256" key="2">
    <source>
        <dbReference type="ARBA" id="ARBA00022824"/>
    </source>
</evidence>